<dbReference type="EMBL" id="JARJCM010000061">
    <property type="protein sequence ID" value="KAJ7033940.1"/>
    <property type="molecule type" value="Genomic_DNA"/>
</dbReference>
<comment type="caution">
    <text evidence="1">The sequence shown here is derived from an EMBL/GenBank/DDBJ whole genome shotgun (WGS) entry which is preliminary data.</text>
</comment>
<dbReference type="Proteomes" id="UP001218188">
    <property type="component" value="Unassembled WGS sequence"/>
</dbReference>
<sequence>LVSGIQDVSAFLPIIGTEQCERHVGEALEGGYLYAAAAPLSMFGSLGIVKASTAILFTSFSPLSAQMLVNAGFTLQGSVAAMLDTAPPRRGVSKSSPEVPHTEYITAQKFRDLLAEQHIEKAQVDLIFDYT</sequence>
<organism evidence="1 2">
    <name type="scientific">Mycena alexandri</name>
    <dbReference type="NCBI Taxonomy" id="1745969"/>
    <lineage>
        <taxon>Eukaryota</taxon>
        <taxon>Fungi</taxon>
        <taxon>Dikarya</taxon>
        <taxon>Basidiomycota</taxon>
        <taxon>Agaricomycotina</taxon>
        <taxon>Agaricomycetes</taxon>
        <taxon>Agaricomycetidae</taxon>
        <taxon>Agaricales</taxon>
        <taxon>Marasmiineae</taxon>
        <taxon>Mycenaceae</taxon>
        <taxon>Mycena</taxon>
    </lineage>
</organism>
<dbReference type="AlphaFoldDB" id="A0AAD6SWD8"/>
<accession>A0AAD6SWD8</accession>
<evidence type="ECO:0000313" key="2">
    <source>
        <dbReference type="Proteomes" id="UP001218188"/>
    </source>
</evidence>
<evidence type="ECO:0000313" key="1">
    <source>
        <dbReference type="EMBL" id="KAJ7033940.1"/>
    </source>
</evidence>
<reference evidence="1" key="1">
    <citation type="submission" date="2023-03" db="EMBL/GenBank/DDBJ databases">
        <title>Massive genome expansion in bonnet fungi (Mycena s.s.) driven by repeated elements and novel gene families across ecological guilds.</title>
        <authorList>
            <consortium name="Lawrence Berkeley National Laboratory"/>
            <person name="Harder C.B."/>
            <person name="Miyauchi S."/>
            <person name="Viragh M."/>
            <person name="Kuo A."/>
            <person name="Thoen E."/>
            <person name="Andreopoulos B."/>
            <person name="Lu D."/>
            <person name="Skrede I."/>
            <person name="Drula E."/>
            <person name="Henrissat B."/>
            <person name="Morin E."/>
            <person name="Kohler A."/>
            <person name="Barry K."/>
            <person name="LaButti K."/>
            <person name="Morin E."/>
            <person name="Salamov A."/>
            <person name="Lipzen A."/>
            <person name="Mereny Z."/>
            <person name="Hegedus B."/>
            <person name="Baldrian P."/>
            <person name="Stursova M."/>
            <person name="Weitz H."/>
            <person name="Taylor A."/>
            <person name="Grigoriev I.V."/>
            <person name="Nagy L.G."/>
            <person name="Martin F."/>
            <person name="Kauserud H."/>
        </authorList>
    </citation>
    <scope>NUCLEOTIDE SEQUENCE</scope>
    <source>
        <strain evidence="1">CBHHK200</strain>
    </source>
</reference>
<feature type="non-terminal residue" evidence="1">
    <location>
        <position position="1"/>
    </location>
</feature>
<gene>
    <name evidence="1" type="ORF">C8F04DRAFT_907505</name>
</gene>
<feature type="non-terminal residue" evidence="1">
    <location>
        <position position="131"/>
    </location>
</feature>
<protein>
    <submittedName>
        <fullName evidence="1">Uncharacterized protein</fullName>
    </submittedName>
</protein>
<name>A0AAD6SWD8_9AGAR</name>
<proteinExistence type="predicted"/>
<keyword evidence="2" id="KW-1185">Reference proteome</keyword>